<feature type="binding site" evidence="3">
    <location>
        <position position="66"/>
    </location>
    <ligand>
        <name>Fe cation</name>
        <dbReference type="ChEBI" id="CHEBI:24875"/>
    </ligand>
</feature>
<dbReference type="EMBL" id="JACHED010000001">
    <property type="protein sequence ID" value="MBB6496651.1"/>
    <property type="molecule type" value="Genomic_DNA"/>
</dbReference>
<dbReference type="Gene3D" id="1.10.645.10">
    <property type="entry name" value="Cytochrome-c3 Hydrogenase, chain B"/>
    <property type="match status" value="1"/>
</dbReference>
<dbReference type="PANTHER" id="PTHR43600:SF1">
    <property type="entry name" value="COENZYME F420 HYDROGENASE SUBUNIT ALPHA"/>
    <property type="match status" value="1"/>
</dbReference>
<keyword evidence="3" id="KW-0408">Iron</keyword>
<evidence type="ECO:0000256" key="1">
    <source>
        <dbReference type="ARBA" id="ARBA00023002"/>
    </source>
</evidence>
<dbReference type="Proteomes" id="UP000590564">
    <property type="component" value="Unassembled WGS sequence"/>
</dbReference>
<dbReference type="EMBL" id="JACDUP010000001">
    <property type="protein sequence ID" value="MBA2868190.1"/>
    <property type="molecule type" value="Genomic_DNA"/>
</dbReference>
<dbReference type="PANTHER" id="PTHR43600">
    <property type="entry name" value="COENZYME F420 HYDROGENASE, SUBUNIT ALPHA"/>
    <property type="match status" value="1"/>
</dbReference>
<dbReference type="GO" id="GO:0050454">
    <property type="term" value="F:coenzyme F420 hydrogenase activity"/>
    <property type="evidence" value="ECO:0007669"/>
    <property type="project" value="UniProtKB-EC"/>
</dbReference>
<feature type="binding site" evidence="3">
    <location>
        <position position="66"/>
    </location>
    <ligand>
        <name>Ni(2+)</name>
        <dbReference type="ChEBI" id="CHEBI:49786"/>
    </ligand>
</feature>
<dbReference type="PROSITE" id="PS00507">
    <property type="entry name" value="NI_HGENASE_L_1"/>
    <property type="match status" value="1"/>
</dbReference>
<evidence type="ECO:0000313" key="14">
    <source>
        <dbReference type="Proteomes" id="UP000567099"/>
    </source>
</evidence>
<dbReference type="Proteomes" id="UP000568063">
    <property type="component" value="Unassembled WGS sequence"/>
</dbReference>
<evidence type="ECO:0000313" key="10">
    <source>
        <dbReference type="EMBL" id="MBB6496651.1"/>
    </source>
</evidence>
<dbReference type="GO" id="GO:0016151">
    <property type="term" value="F:nickel cation binding"/>
    <property type="evidence" value="ECO:0007669"/>
    <property type="project" value="InterPro"/>
</dbReference>
<keyword evidence="3" id="KW-0533">Nickel</keyword>
<gene>
    <name evidence="4" type="ORF">HNP87_000347</name>
    <name evidence="5" type="ORF">HNP89_000349</name>
    <name evidence="6" type="ORF">HNP91_000348</name>
    <name evidence="9" type="ORF">HNP92_000523</name>
    <name evidence="7" type="ORF">HNP94_000345</name>
    <name evidence="8" type="ORF">HNP95_000349</name>
    <name evidence="10" type="ORF">HNP96_000672</name>
</gene>
<keyword evidence="3" id="KW-0479">Metal-binding</keyword>
<dbReference type="InterPro" id="IPR017682">
    <property type="entry name" value="Coenz_F420_hydrogenase_asu"/>
</dbReference>
<evidence type="ECO:0000313" key="15">
    <source>
        <dbReference type="Proteomes" id="UP000568063"/>
    </source>
</evidence>
<evidence type="ECO:0000313" key="5">
    <source>
        <dbReference type="EMBL" id="MBA2852412.1"/>
    </source>
</evidence>
<dbReference type="NCBIfam" id="TIGR03295">
    <property type="entry name" value="frhA"/>
    <property type="match status" value="1"/>
</dbReference>
<dbReference type="Proteomes" id="UP000571751">
    <property type="component" value="Unassembled WGS sequence"/>
</dbReference>
<dbReference type="InterPro" id="IPR029014">
    <property type="entry name" value="NiFe-Hase_large"/>
</dbReference>
<evidence type="ECO:0000313" key="16">
    <source>
        <dbReference type="Proteomes" id="UP000571751"/>
    </source>
</evidence>
<name>A0A7J9NG88_METMI</name>
<dbReference type="EMBL" id="JACDUM010000001">
    <property type="protein sequence ID" value="MBA2859553.1"/>
    <property type="molecule type" value="Genomic_DNA"/>
</dbReference>
<keyword evidence="3" id="KW-0460">Magnesium</keyword>
<evidence type="ECO:0000313" key="11">
    <source>
        <dbReference type="Proteomes" id="UP000522365"/>
    </source>
</evidence>
<evidence type="ECO:0000313" key="7">
    <source>
        <dbReference type="EMBL" id="MBA2863345.1"/>
    </source>
</evidence>
<dbReference type="EC" id="1.12.98.1" evidence="2"/>
<accession>A0A7J9NG88</accession>
<dbReference type="AlphaFoldDB" id="A0A7J9NG88"/>
<dbReference type="GO" id="GO:0050660">
    <property type="term" value="F:flavin adenine dinucleotide binding"/>
    <property type="evidence" value="ECO:0007669"/>
    <property type="project" value="InterPro"/>
</dbReference>
<feature type="binding site" evidence="3">
    <location>
        <position position="44"/>
    </location>
    <ligand>
        <name>Mg(2+)</name>
        <dbReference type="ChEBI" id="CHEBI:18420"/>
    </ligand>
</feature>
<comment type="cofactor">
    <cofactor evidence="3">
        <name>Ni(2+)</name>
        <dbReference type="ChEBI" id="CHEBI:49786"/>
    </cofactor>
</comment>
<evidence type="ECO:0000313" key="12">
    <source>
        <dbReference type="Proteomes" id="UP000536195"/>
    </source>
</evidence>
<dbReference type="InterPro" id="IPR001501">
    <property type="entry name" value="Ni-dep_hyd_lsu"/>
</dbReference>
<comment type="caution">
    <text evidence="4">The sequence shown here is derived from an EMBL/GenBank/DDBJ whole genome shotgun (WGS) entry which is preliminary data.</text>
</comment>
<evidence type="ECO:0000256" key="3">
    <source>
        <dbReference type="PIRSR" id="PIRSR601501-1"/>
    </source>
</evidence>
<evidence type="ECO:0000313" key="17">
    <source>
        <dbReference type="Proteomes" id="UP000590564"/>
    </source>
</evidence>
<feature type="binding site" evidence="3">
    <location>
        <position position="63"/>
    </location>
    <ligand>
        <name>Ni(2+)</name>
        <dbReference type="ChEBI" id="CHEBI:49786"/>
    </ligand>
</feature>
<evidence type="ECO:0000313" key="13">
    <source>
        <dbReference type="Proteomes" id="UP000563838"/>
    </source>
</evidence>
<protein>
    <recommendedName>
        <fullName evidence="2">Coenzyme F420 hydrogenase subunit alpha</fullName>
        <ecNumber evidence="2">1.12.98.1</ecNumber>
    </recommendedName>
</protein>
<dbReference type="GO" id="GO:0008901">
    <property type="term" value="F:ferredoxin hydrogenase activity"/>
    <property type="evidence" value="ECO:0007669"/>
    <property type="project" value="InterPro"/>
</dbReference>
<dbReference type="SUPFAM" id="SSF56762">
    <property type="entry name" value="HydB/Nqo4-like"/>
    <property type="match status" value="1"/>
</dbReference>
<evidence type="ECO:0000313" key="6">
    <source>
        <dbReference type="EMBL" id="MBA2859553.1"/>
    </source>
</evidence>
<dbReference type="Proteomes" id="UP000563838">
    <property type="component" value="Unassembled WGS sequence"/>
</dbReference>
<sequence>MAEPVTISPTTRHEGHAKLVLNVDDEGIVTKAFYPNTTPVRGFETMLQGKTAAFGPIAVMRICGICQATHGIASCEAIENAIDMEIPKDGMILRELLGLGNRMHSHPLHHLLIVDDFLKPEEAGTLRVEGIKLIQRMRKAGQMVVDITGGEGIHPPNLMVGGMRTNITERAKSKLYYACREYEKDCNAMLEVLEMLMERYLDEIGIPDLGKHNLPYIATDSTFGNRDAINWKDVTEVPAQRYYADFPDIAQTATNQIPFYRGNPAEGGPRARMIKYGNFKPAGGAMDLNLARAMENFEAVKRSLELIDELNINGTVREVPNFYNAKEEFGIGVHEAPRATNTHMAKMGKDGRIEKYNIIAASTWNFPAVEKAIEGYHHKYAEVIMRAYDI</sequence>
<evidence type="ECO:0000313" key="9">
    <source>
        <dbReference type="EMBL" id="MBB6401238.1"/>
    </source>
</evidence>
<proteinExistence type="predicted"/>
<dbReference type="Pfam" id="PF00374">
    <property type="entry name" value="NiFeSe_Hases"/>
    <property type="match status" value="2"/>
</dbReference>
<feature type="binding site" evidence="3">
    <location>
        <position position="358"/>
    </location>
    <ligand>
        <name>Mg(2+)</name>
        <dbReference type="ChEBI" id="CHEBI:18420"/>
    </ligand>
</feature>
<evidence type="ECO:0000313" key="8">
    <source>
        <dbReference type="EMBL" id="MBA2868190.1"/>
    </source>
</evidence>
<dbReference type="Proteomes" id="UP000536195">
    <property type="component" value="Unassembled WGS sequence"/>
</dbReference>
<dbReference type="Proteomes" id="UP000522365">
    <property type="component" value="Unassembled WGS sequence"/>
</dbReference>
<evidence type="ECO:0000256" key="2">
    <source>
        <dbReference type="NCBIfam" id="TIGR03295"/>
    </source>
</evidence>
<organism evidence="4 13">
    <name type="scientific">Methanococcus maripaludis</name>
    <name type="common">Methanococcus deltae</name>
    <dbReference type="NCBI Taxonomy" id="39152"/>
    <lineage>
        <taxon>Archaea</taxon>
        <taxon>Methanobacteriati</taxon>
        <taxon>Methanobacteriota</taxon>
        <taxon>Methanomada group</taxon>
        <taxon>Methanococci</taxon>
        <taxon>Methanococcales</taxon>
        <taxon>Methanococcaceae</taxon>
        <taxon>Methanococcus</taxon>
    </lineage>
</organism>
<dbReference type="EMBL" id="JACDUO010000001">
    <property type="protein sequence ID" value="MBA2863345.1"/>
    <property type="molecule type" value="Genomic_DNA"/>
</dbReference>
<reference evidence="11 13" key="1">
    <citation type="submission" date="2020-07" db="EMBL/GenBank/DDBJ databases">
        <title>Genomic Encyclopedia of Type Strains, Phase IV (KMG-V): Genome sequencing to study the core and pangenomes of soil and plant-associated prokaryotes.</title>
        <authorList>
            <person name="Whitman W."/>
        </authorList>
    </citation>
    <scope>NUCLEOTIDE SEQUENCE [LARGE SCALE GENOMIC DNA]</scope>
    <source>
        <strain evidence="4 13">A4</strain>
        <strain evidence="9 12">C11</strain>
        <strain evidence="7 14">C13</strain>
        <strain evidence="8 16">C14</strain>
        <strain evidence="6 15">C9</strain>
        <strain evidence="10 17">D1</strain>
        <strain evidence="5 11">S1</strain>
    </source>
</reference>
<dbReference type="GO" id="GO:0051536">
    <property type="term" value="F:iron-sulfur cluster binding"/>
    <property type="evidence" value="ECO:0007669"/>
    <property type="project" value="InterPro"/>
</dbReference>
<dbReference type="InterPro" id="IPR018194">
    <property type="entry name" value="Ni-dep_hyd_lsu_Ni_BS"/>
</dbReference>
<dbReference type="Proteomes" id="UP000567099">
    <property type="component" value="Unassembled WGS sequence"/>
</dbReference>
<dbReference type="EMBL" id="JACDUK010000001">
    <property type="protein sequence ID" value="MBA2852412.1"/>
    <property type="molecule type" value="Genomic_DNA"/>
</dbReference>
<dbReference type="EMBL" id="JACDUI010000001">
    <property type="protein sequence ID" value="MBA2839835.1"/>
    <property type="molecule type" value="Genomic_DNA"/>
</dbReference>
<evidence type="ECO:0000313" key="4">
    <source>
        <dbReference type="EMBL" id="MBA2839835.1"/>
    </source>
</evidence>
<comment type="cofactor">
    <cofactor evidence="3">
        <name>Fe cation</name>
        <dbReference type="ChEBI" id="CHEBI:24875"/>
    </cofactor>
</comment>
<dbReference type="EMBL" id="JACHEC010000001">
    <property type="protein sequence ID" value="MBB6401238.1"/>
    <property type="molecule type" value="Genomic_DNA"/>
</dbReference>
<keyword evidence="1 4" id="KW-0560">Oxidoreductase</keyword>